<keyword evidence="3" id="KW-1185">Reference proteome</keyword>
<comment type="caution">
    <text evidence="2">The sequence shown here is derived from an EMBL/GenBank/DDBJ whole genome shotgun (WGS) entry which is preliminary data.</text>
</comment>
<dbReference type="GeneID" id="300653459"/>
<proteinExistence type="predicted"/>
<dbReference type="RefSeq" id="WP_160586569.1">
    <property type="nucleotide sequence ID" value="NZ_BMHN01000001.1"/>
</dbReference>
<keyword evidence="1" id="KW-1133">Transmembrane helix</keyword>
<evidence type="ECO:0000313" key="2">
    <source>
        <dbReference type="EMBL" id="NBG94480.1"/>
    </source>
</evidence>
<reference evidence="2 3" key="1">
    <citation type="journal article" date="2016" name="Int. J. Syst. Evol. Microbiol.">
        <title>Pyruvatibacter mobilis gen. nov., sp. nov., a marine bacterium from the culture broth of Picochlorum sp. 122.</title>
        <authorList>
            <person name="Wang G."/>
            <person name="Tang M."/>
            <person name="Wu H."/>
            <person name="Dai S."/>
            <person name="Li T."/>
            <person name="Chen C."/>
            <person name="He H."/>
            <person name="Fan J."/>
            <person name="Xiang W."/>
            <person name="Li X."/>
        </authorList>
    </citation>
    <scope>NUCLEOTIDE SEQUENCE [LARGE SCALE GENOMIC DNA]</scope>
    <source>
        <strain evidence="2 3">GYP-11</strain>
    </source>
</reference>
<accession>A0A845Q8B4</accession>
<gene>
    <name evidence="2" type="ORF">GTQ45_01880</name>
</gene>
<protein>
    <submittedName>
        <fullName evidence="2">Uncharacterized protein</fullName>
    </submittedName>
</protein>
<keyword evidence="1" id="KW-0472">Membrane</keyword>
<dbReference type="AlphaFoldDB" id="A0A845Q8B4"/>
<dbReference type="Proteomes" id="UP000470384">
    <property type="component" value="Unassembled WGS sequence"/>
</dbReference>
<name>A0A845Q8B4_9HYPH</name>
<feature type="transmembrane region" description="Helical" evidence="1">
    <location>
        <begin position="40"/>
        <end position="60"/>
    </location>
</feature>
<organism evidence="2 3">
    <name type="scientific">Pyruvatibacter mobilis</name>
    <dbReference type="NCBI Taxonomy" id="1712261"/>
    <lineage>
        <taxon>Bacteria</taxon>
        <taxon>Pseudomonadati</taxon>
        <taxon>Pseudomonadota</taxon>
        <taxon>Alphaproteobacteria</taxon>
        <taxon>Hyphomicrobiales</taxon>
        <taxon>Parvibaculaceae</taxon>
        <taxon>Pyruvatibacter</taxon>
    </lineage>
</organism>
<evidence type="ECO:0000313" key="3">
    <source>
        <dbReference type="Proteomes" id="UP000470384"/>
    </source>
</evidence>
<sequence length="70" mass="8140">MTILYVLTFLLTYAMGAVLVLTIVEQLYDETLGLTDWFVLAVWPLVVAWYLAEGPILFLIHRLKTRRKRA</sequence>
<keyword evidence="1" id="KW-0812">Transmembrane</keyword>
<evidence type="ECO:0000256" key="1">
    <source>
        <dbReference type="SAM" id="Phobius"/>
    </source>
</evidence>
<dbReference type="EMBL" id="WXYQ01000001">
    <property type="protein sequence ID" value="NBG94480.1"/>
    <property type="molecule type" value="Genomic_DNA"/>
</dbReference>